<dbReference type="RefSeq" id="XP_056538163.1">
    <property type="nucleotide sequence ID" value="XM_056692206.1"/>
</dbReference>
<dbReference type="EMBL" id="JAPQKN010000008">
    <property type="protein sequence ID" value="KAJ5150830.1"/>
    <property type="molecule type" value="Genomic_DNA"/>
</dbReference>
<comment type="caution">
    <text evidence="1">The sequence shown here is derived from an EMBL/GenBank/DDBJ whole genome shotgun (WGS) entry which is preliminary data.</text>
</comment>
<accession>A0A9W9LE59</accession>
<dbReference type="PANTHER" id="PTHR38791:SF5">
    <property type="entry name" value="TRANSCRIPTION FACTOR DBAG-RELATED"/>
    <property type="match status" value="1"/>
</dbReference>
<reference evidence="1" key="2">
    <citation type="journal article" date="2023" name="IMA Fungus">
        <title>Comparative genomic study of the Penicillium genus elucidates a diverse pangenome and 15 lateral gene transfer events.</title>
        <authorList>
            <person name="Petersen C."/>
            <person name="Sorensen T."/>
            <person name="Nielsen M.R."/>
            <person name="Sondergaard T.E."/>
            <person name="Sorensen J.L."/>
            <person name="Fitzpatrick D.A."/>
            <person name="Frisvad J.C."/>
            <person name="Nielsen K.L."/>
        </authorList>
    </citation>
    <scope>NUCLEOTIDE SEQUENCE</scope>
    <source>
        <strain evidence="1">IBT 26290</strain>
    </source>
</reference>
<name>A0A9W9LE59_9EURO</name>
<organism evidence="1 2">
    <name type="scientific">Penicillium canariense</name>
    <dbReference type="NCBI Taxonomy" id="189055"/>
    <lineage>
        <taxon>Eukaryota</taxon>
        <taxon>Fungi</taxon>
        <taxon>Dikarya</taxon>
        <taxon>Ascomycota</taxon>
        <taxon>Pezizomycotina</taxon>
        <taxon>Eurotiomycetes</taxon>
        <taxon>Eurotiomycetidae</taxon>
        <taxon>Eurotiales</taxon>
        <taxon>Aspergillaceae</taxon>
        <taxon>Penicillium</taxon>
    </lineage>
</organism>
<gene>
    <name evidence="1" type="ORF">N7482_010082</name>
</gene>
<reference evidence="1" key="1">
    <citation type="submission" date="2022-11" db="EMBL/GenBank/DDBJ databases">
        <authorList>
            <person name="Petersen C."/>
        </authorList>
    </citation>
    <scope>NUCLEOTIDE SEQUENCE</scope>
    <source>
        <strain evidence="1">IBT 26290</strain>
    </source>
</reference>
<evidence type="ECO:0000313" key="1">
    <source>
        <dbReference type="EMBL" id="KAJ5150830.1"/>
    </source>
</evidence>
<dbReference type="GeneID" id="81431382"/>
<proteinExistence type="predicted"/>
<sequence length="277" mass="29999">MTGKGAMMLPLAGRIDFLNGSRVNFADAVISTPHTPFVRINRDQKPEACRTPVNIAGTVILVDSDASSVILLIRPVANVYEEENPVQAIGMSIGYYDPPKVKVDSTKDGSIPSIQMIYEPSQVWNHHVIPLVLDKFSVSIVDTSIDSIMFATIPRIISCTPEGSPVYAVCDAIACAYLASTTGSAAAIAHRTQAYGAALRIVNAALDDPAQCKNDSTLLAIWMFVVYEFLSNPHLTSVAGSEEGERHCRGLAALINLRNSEQFSRQDGRNLVCKPKH</sequence>
<keyword evidence="2" id="KW-1185">Reference proteome</keyword>
<dbReference type="AlphaFoldDB" id="A0A9W9LE59"/>
<dbReference type="Proteomes" id="UP001149163">
    <property type="component" value="Unassembled WGS sequence"/>
</dbReference>
<protein>
    <submittedName>
        <fullName evidence="1">Uncharacterized protein</fullName>
    </submittedName>
</protein>
<dbReference type="OrthoDB" id="4491390at2759"/>
<dbReference type="InterPro" id="IPR053175">
    <property type="entry name" value="DHMBA_Reg_Transcription_Factor"/>
</dbReference>
<evidence type="ECO:0000313" key="2">
    <source>
        <dbReference type="Proteomes" id="UP001149163"/>
    </source>
</evidence>
<dbReference type="PANTHER" id="PTHR38791">
    <property type="entry name" value="ZN(II)2CYS6 TRANSCRIPTION FACTOR (EUROFUNG)-RELATED-RELATED"/>
    <property type="match status" value="1"/>
</dbReference>